<evidence type="ECO:0000313" key="8">
    <source>
        <dbReference type="Proteomes" id="UP000682739"/>
    </source>
</evidence>
<dbReference type="InterPro" id="IPR031680">
    <property type="entry name" value="Hepar_II_III_N"/>
</dbReference>
<feature type="domain" description="Heparinase II/III-like C-terminal" evidence="5">
    <location>
        <begin position="315"/>
        <end position="517"/>
    </location>
</feature>
<dbReference type="InterPro" id="IPR008929">
    <property type="entry name" value="Chondroitin_lyas"/>
</dbReference>
<name>A0A975HIU1_9GAMM</name>
<feature type="domain" description="Heparin-sulfate lyase N-terminal" evidence="6">
    <location>
        <begin position="111"/>
        <end position="286"/>
    </location>
</feature>
<evidence type="ECO:0000259" key="5">
    <source>
        <dbReference type="Pfam" id="PF07940"/>
    </source>
</evidence>
<dbReference type="Pfam" id="PF07940">
    <property type="entry name" value="Hepar_II_III_C"/>
    <property type="match status" value="1"/>
</dbReference>
<dbReference type="Pfam" id="PF16889">
    <property type="entry name" value="Hepar_II_III_N"/>
    <property type="match status" value="1"/>
</dbReference>
<dbReference type="RefSeq" id="WP_208832675.1">
    <property type="nucleotide sequence ID" value="NZ_CP072110.1"/>
</dbReference>
<dbReference type="EMBL" id="CP072110">
    <property type="protein sequence ID" value="QTH64621.1"/>
    <property type="molecule type" value="Genomic_DNA"/>
</dbReference>
<evidence type="ECO:0000256" key="4">
    <source>
        <dbReference type="ARBA" id="ARBA00023239"/>
    </source>
</evidence>
<sequence length="543" mass="62571">MTKFFLLFNTVKYLKPIQLFYRLYRTLFKPKVTDSWRRKELNQTSLWIHHTFYDETLLGFEEANFLNCNRPLSFPESWNDESPGKLWVYNLHYFEDFLCHASSNKEKFHIDFFDKWIDGNPLGKGNGWEPYPISLRISNVLKAWLGGLNLQERHFQSIYMQASFLSNDLEKHLLGNHYFVNLKALLFAGIVFDKQTWSEVAINGLLKEIPEQINTDGGYFELTPMYHSMILVDMLDMYNLLRAFPERSSKEFIDLIELYVPKMIWFMEQMHHLDGEVSFFNDSAIGIAPSKNTIMSYAKKLGFEPSLEQTDSLLLEDFADSGYMVASSEKLKLIFDAARVGPDYIPGHAHADTLSFELSIGKERVIVNSGTSQYGMSEQRLLERKTVSHNTVEIDGKDSSQVWSGFRVAKRAKITERRCRVDSGNILMEAAHDGYKTLFGGVIHKRFLDLSCDTLTIKDSFSGVYNSAVSRFYFHPSLKVFLDDDILHVVGDAFKMKSNLSGLDVSLKSTKWHPEFGVSIPNSCLNIKTSDSNLELTFEWKTK</sequence>
<evidence type="ECO:0000313" key="7">
    <source>
        <dbReference type="EMBL" id="QTH64621.1"/>
    </source>
</evidence>
<keyword evidence="8" id="KW-1185">Reference proteome</keyword>
<protein>
    <submittedName>
        <fullName evidence="7">Alginate lyase family protein</fullName>
    </submittedName>
</protein>
<dbReference type="GO" id="GO:0042597">
    <property type="term" value="C:periplasmic space"/>
    <property type="evidence" value="ECO:0007669"/>
    <property type="project" value="UniProtKB-SubCell"/>
</dbReference>
<keyword evidence="4 7" id="KW-0456">Lyase</keyword>
<gene>
    <name evidence="7" type="ORF">J1N51_03900</name>
</gene>
<evidence type="ECO:0000256" key="1">
    <source>
        <dbReference type="ARBA" id="ARBA00004418"/>
    </source>
</evidence>
<keyword evidence="2" id="KW-0732">Signal</keyword>
<evidence type="ECO:0000256" key="2">
    <source>
        <dbReference type="ARBA" id="ARBA00022729"/>
    </source>
</evidence>
<dbReference type="Gene3D" id="1.50.10.100">
    <property type="entry name" value="Chondroitin AC/alginate lyase"/>
    <property type="match status" value="1"/>
</dbReference>
<comment type="subcellular location">
    <subcellularLocation>
        <location evidence="1">Periplasm</location>
    </subcellularLocation>
</comment>
<evidence type="ECO:0000256" key="3">
    <source>
        <dbReference type="ARBA" id="ARBA00022764"/>
    </source>
</evidence>
<dbReference type="KEGG" id="psym:J1N51_03900"/>
<dbReference type="AlphaFoldDB" id="A0A975HIU1"/>
<dbReference type="PANTHER" id="PTHR39210:SF1">
    <property type="entry name" value="HEPARIN-SULFATE LYASE"/>
    <property type="match status" value="1"/>
</dbReference>
<reference evidence="7" key="1">
    <citation type="submission" date="2021-03" db="EMBL/GenBank/DDBJ databases">
        <title>Description of Psychrosphaera ytuae sp. nov. isolated from deep sea sediment of South China Sea.</title>
        <authorList>
            <person name="Zhang J."/>
            <person name="Xu X.-D."/>
        </authorList>
    </citation>
    <scope>NUCLEOTIDE SEQUENCE</scope>
    <source>
        <strain evidence="7">MTZ26</strain>
    </source>
</reference>
<organism evidence="7 8">
    <name type="scientific">Psychrosphaera ytuae</name>
    <dbReference type="NCBI Taxonomy" id="2820710"/>
    <lineage>
        <taxon>Bacteria</taxon>
        <taxon>Pseudomonadati</taxon>
        <taxon>Pseudomonadota</taxon>
        <taxon>Gammaproteobacteria</taxon>
        <taxon>Alteromonadales</taxon>
        <taxon>Pseudoalteromonadaceae</taxon>
        <taxon>Psychrosphaera</taxon>
    </lineage>
</organism>
<dbReference type="Proteomes" id="UP000682739">
    <property type="component" value="Chromosome"/>
</dbReference>
<dbReference type="PANTHER" id="PTHR39210">
    <property type="entry name" value="HEPARIN-SULFATE LYASE"/>
    <property type="match status" value="1"/>
</dbReference>
<evidence type="ECO:0000259" key="6">
    <source>
        <dbReference type="Pfam" id="PF16889"/>
    </source>
</evidence>
<keyword evidence="3" id="KW-0574">Periplasm</keyword>
<dbReference type="SUPFAM" id="SSF48230">
    <property type="entry name" value="Chondroitin AC/alginate lyase"/>
    <property type="match status" value="1"/>
</dbReference>
<proteinExistence type="predicted"/>
<accession>A0A975HIU1</accession>
<dbReference type="GO" id="GO:0016829">
    <property type="term" value="F:lyase activity"/>
    <property type="evidence" value="ECO:0007669"/>
    <property type="project" value="UniProtKB-KW"/>
</dbReference>
<dbReference type="InterPro" id="IPR012480">
    <property type="entry name" value="Hepar_II_III_C"/>
</dbReference>
<dbReference type="Gene3D" id="2.70.98.70">
    <property type="match status" value="1"/>
</dbReference>